<keyword evidence="2" id="KW-1185">Reference proteome</keyword>
<gene>
    <name evidence="1" type="ORF">MVEN_01532100</name>
</gene>
<evidence type="ECO:0000313" key="2">
    <source>
        <dbReference type="Proteomes" id="UP000620124"/>
    </source>
</evidence>
<comment type="caution">
    <text evidence="1">The sequence shown here is derived from an EMBL/GenBank/DDBJ whole genome shotgun (WGS) entry which is preliminary data.</text>
</comment>
<dbReference type="OrthoDB" id="3362817at2759"/>
<name>A0A8H6XV51_9AGAR</name>
<dbReference type="Proteomes" id="UP000620124">
    <property type="component" value="Unassembled WGS sequence"/>
</dbReference>
<dbReference type="EMBL" id="JACAZI010000012">
    <property type="protein sequence ID" value="KAF7347747.1"/>
    <property type="molecule type" value="Genomic_DNA"/>
</dbReference>
<accession>A0A8H6XV51</accession>
<reference evidence="1" key="1">
    <citation type="submission" date="2020-05" db="EMBL/GenBank/DDBJ databases">
        <title>Mycena genomes resolve the evolution of fungal bioluminescence.</title>
        <authorList>
            <person name="Tsai I.J."/>
        </authorList>
    </citation>
    <scope>NUCLEOTIDE SEQUENCE</scope>
    <source>
        <strain evidence="1">CCC161011</strain>
    </source>
</reference>
<dbReference type="AlphaFoldDB" id="A0A8H6XV51"/>
<sequence>MTYLNNPLALQVEGPIGSIKTVKEHVADLNASIVEDVFELPVDKSIRSDLLQRISRLSGALTQNFGENKVRLSFIKTQPRTALVAKRLAARAVCEANDSRQKQLFFHLPPLPPNPDPLVASTAFPHDYALYPFLSPRSLPWTVNTSGVFRVKRVEDFLGTGAAEDLRKTGGLLMGRGRLVTLQRQEVDLRTLLLADYSESPFSSRVISASIGHVLVTSPPGRVSIAPPLPLQGQWKLPHFLGWMEKQSEPTVFSPTIPAGVLESRPIQPKMLHRLIYHANAENDTIAARKIMQVELVLPRSIKESSAIQPESSDQSSELEEPAFLESFHPTCWVGRKVDLDVMMPDRPTDIRFSIFDSTVLASDEWPVTLAEYISNLRAFLLYQDRDASQPETPLTVVHEDVTYVLHTSSTVRQNSEPTQPGDPSGVRTVTESALDLEGDQKSTSCEVIWDDISSEAGWKFFLRQCDSISTTSTPTPKQITPAPLEL</sequence>
<protein>
    <submittedName>
        <fullName evidence="1">Uncharacterized protein</fullName>
    </submittedName>
</protein>
<proteinExistence type="predicted"/>
<organism evidence="1 2">
    <name type="scientific">Mycena venus</name>
    <dbReference type="NCBI Taxonomy" id="2733690"/>
    <lineage>
        <taxon>Eukaryota</taxon>
        <taxon>Fungi</taxon>
        <taxon>Dikarya</taxon>
        <taxon>Basidiomycota</taxon>
        <taxon>Agaricomycotina</taxon>
        <taxon>Agaricomycetes</taxon>
        <taxon>Agaricomycetidae</taxon>
        <taxon>Agaricales</taxon>
        <taxon>Marasmiineae</taxon>
        <taxon>Mycenaceae</taxon>
        <taxon>Mycena</taxon>
    </lineage>
</organism>
<evidence type="ECO:0000313" key="1">
    <source>
        <dbReference type="EMBL" id="KAF7347747.1"/>
    </source>
</evidence>